<dbReference type="EMBL" id="BMAW01052645">
    <property type="protein sequence ID" value="GFS86668.1"/>
    <property type="molecule type" value="Genomic_DNA"/>
</dbReference>
<dbReference type="Gene3D" id="3.20.80.10">
    <property type="entry name" value="Regulatory factor, effector binding domain"/>
    <property type="match status" value="1"/>
</dbReference>
<dbReference type="Proteomes" id="UP000887013">
    <property type="component" value="Unassembled WGS sequence"/>
</dbReference>
<gene>
    <name evidence="2" type="primary">AVEN_127935_1</name>
    <name evidence="2" type="ORF">NPIL_159491</name>
</gene>
<accession>A0A8X6MZP9</accession>
<dbReference type="AlphaFoldDB" id="A0A8X6MZP9"/>
<evidence type="ECO:0000256" key="1">
    <source>
        <dbReference type="ARBA" id="ARBA00009817"/>
    </source>
</evidence>
<protein>
    <submittedName>
        <fullName evidence="2">Uncharacterized protein</fullName>
    </submittedName>
</protein>
<dbReference type="OrthoDB" id="6414305at2759"/>
<dbReference type="GO" id="GO:0020037">
    <property type="term" value="F:heme binding"/>
    <property type="evidence" value="ECO:0007669"/>
    <property type="project" value="TreeGrafter"/>
</dbReference>
<evidence type="ECO:0000313" key="2">
    <source>
        <dbReference type="EMBL" id="GFS86668.1"/>
    </source>
</evidence>
<dbReference type="PANTHER" id="PTHR11220">
    <property type="entry name" value="HEME-BINDING PROTEIN-RELATED"/>
    <property type="match status" value="1"/>
</dbReference>
<dbReference type="InterPro" id="IPR006917">
    <property type="entry name" value="SOUL_heme-bd"/>
</dbReference>
<comment type="similarity">
    <text evidence="1">Belongs to the HEBP family.</text>
</comment>
<reference evidence="2" key="1">
    <citation type="submission" date="2020-08" db="EMBL/GenBank/DDBJ databases">
        <title>Multicomponent nature underlies the extraordinary mechanical properties of spider dragline silk.</title>
        <authorList>
            <person name="Kono N."/>
            <person name="Nakamura H."/>
            <person name="Mori M."/>
            <person name="Yoshida Y."/>
            <person name="Ohtoshi R."/>
            <person name="Malay A.D."/>
            <person name="Moran D.A.P."/>
            <person name="Tomita M."/>
            <person name="Numata K."/>
            <person name="Arakawa K."/>
        </authorList>
    </citation>
    <scope>NUCLEOTIDE SEQUENCE</scope>
</reference>
<evidence type="ECO:0000313" key="3">
    <source>
        <dbReference type="Proteomes" id="UP000887013"/>
    </source>
</evidence>
<dbReference type="InterPro" id="IPR011256">
    <property type="entry name" value="Reg_factor_effector_dom_sf"/>
</dbReference>
<dbReference type="Pfam" id="PF04832">
    <property type="entry name" value="SOUL"/>
    <property type="match status" value="1"/>
</dbReference>
<name>A0A8X6MZP9_NEPPI</name>
<comment type="caution">
    <text evidence="2">The sequence shown here is derived from an EMBL/GenBank/DDBJ whole genome shotgun (WGS) entry which is preliminary data.</text>
</comment>
<sequence>MIYHLLYRHGDFREGRKLRLSFGKQKQDVRTCIELTFIIDQTSHVNMKTNYCLDWMNKVHVLLPPFLLVLINISASQVLFEKFNAPNLHPRTFHLSPNQEFEVISKVLCEDLPCPEYSIVQDHPYFIQQRSYRAFTFLKLTTPVTCSFKFTLAEGTKRMKKYVEGSNNRDQIYSTTLPLLIEVEHFNSKSTNPWCVMKYSANFYTPHFWGIMATPTEFFPESKNLPDDLHVYVHTFTGDVSDVLLREIELFRRNLDTLGFCYKKTKFYVAIYEIPHNPSDSRNELWFTKCTK</sequence>
<proteinExistence type="inferred from homology"/>
<dbReference type="SUPFAM" id="SSF55136">
    <property type="entry name" value="Probable bacterial effector-binding domain"/>
    <property type="match status" value="1"/>
</dbReference>
<dbReference type="PANTHER" id="PTHR11220:SF72">
    <property type="entry name" value="HEME-BINDING PROTEIN 2-LIKE ISOFORM X2"/>
    <property type="match status" value="1"/>
</dbReference>
<organism evidence="2 3">
    <name type="scientific">Nephila pilipes</name>
    <name type="common">Giant wood spider</name>
    <name type="synonym">Nephila maculata</name>
    <dbReference type="NCBI Taxonomy" id="299642"/>
    <lineage>
        <taxon>Eukaryota</taxon>
        <taxon>Metazoa</taxon>
        <taxon>Ecdysozoa</taxon>
        <taxon>Arthropoda</taxon>
        <taxon>Chelicerata</taxon>
        <taxon>Arachnida</taxon>
        <taxon>Araneae</taxon>
        <taxon>Araneomorphae</taxon>
        <taxon>Entelegynae</taxon>
        <taxon>Araneoidea</taxon>
        <taxon>Nephilidae</taxon>
        <taxon>Nephila</taxon>
    </lineage>
</organism>
<keyword evidence="3" id="KW-1185">Reference proteome</keyword>